<dbReference type="SMART" id="SM00868">
    <property type="entry name" value="zf-AD"/>
    <property type="match status" value="1"/>
</dbReference>
<dbReference type="Pfam" id="PF12874">
    <property type="entry name" value="zf-met"/>
    <property type="match status" value="1"/>
</dbReference>
<evidence type="ECO:0000256" key="5">
    <source>
        <dbReference type="ARBA" id="ARBA00022771"/>
    </source>
</evidence>
<evidence type="ECO:0000256" key="9">
    <source>
        <dbReference type="ARBA" id="ARBA00023163"/>
    </source>
</evidence>
<dbReference type="eggNOG" id="KOG1721">
    <property type="taxonomic scope" value="Eukaryota"/>
</dbReference>
<dbReference type="EnsemblMetazoa" id="CPIJ001403-RA">
    <property type="protein sequence ID" value="CPIJ001403-PA"/>
    <property type="gene ID" value="CPIJ001403"/>
</dbReference>
<feature type="binding site" evidence="12">
    <location>
        <position position="26"/>
    </location>
    <ligand>
        <name>Zn(2+)</name>
        <dbReference type="ChEBI" id="CHEBI:29105"/>
    </ligand>
</feature>
<feature type="domain" description="C2H2-type" evidence="14">
    <location>
        <begin position="271"/>
        <end position="299"/>
    </location>
</feature>
<dbReference type="InterPro" id="IPR013087">
    <property type="entry name" value="Znf_C2H2_type"/>
</dbReference>
<dbReference type="SUPFAM" id="SSF57716">
    <property type="entry name" value="Glucocorticoid receptor-like (DNA-binding domain)"/>
    <property type="match status" value="1"/>
</dbReference>
<dbReference type="FunFam" id="3.30.160.60:FF:001370">
    <property type="entry name" value="Zinc finger protein"/>
    <property type="match status" value="1"/>
</dbReference>
<dbReference type="PROSITE" id="PS51915">
    <property type="entry name" value="ZAD"/>
    <property type="match status" value="1"/>
</dbReference>
<keyword evidence="3 12" id="KW-0479">Metal-binding</keyword>
<evidence type="ECO:0000256" key="7">
    <source>
        <dbReference type="ARBA" id="ARBA00023015"/>
    </source>
</evidence>
<dbReference type="KEGG" id="cqu:CpipJ_CPIJ001403"/>
<feature type="domain" description="C2H2-type" evidence="14">
    <location>
        <begin position="456"/>
        <end position="483"/>
    </location>
</feature>
<evidence type="ECO:0000313" key="17">
    <source>
        <dbReference type="EnsemblMetazoa" id="CPIJ001403-PA"/>
    </source>
</evidence>
<evidence type="ECO:0000256" key="8">
    <source>
        <dbReference type="ARBA" id="ARBA00023125"/>
    </source>
</evidence>
<feature type="binding site" evidence="12">
    <location>
        <position position="29"/>
    </location>
    <ligand>
        <name>Zn(2+)</name>
        <dbReference type="ChEBI" id="CHEBI:29105"/>
    </ligand>
</feature>
<dbReference type="Pfam" id="PF13894">
    <property type="entry name" value="zf-C2H2_4"/>
    <property type="match status" value="1"/>
</dbReference>
<keyword evidence="9" id="KW-0804">Transcription</keyword>
<dbReference type="OMA" id="LCLEQVP"/>
<feature type="binding site" evidence="12">
    <location>
        <position position="75"/>
    </location>
    <ligand>
        <name>Zn(2+)</name>
        <dbReference type="ChEBI" id="CHEBI:29105"/>
    </ligand>
</feature>
<evidence type="ECO:0000259" key="15">
    <source>
        <dbReference type="PROSITE" id="PS51915"/>
    </source>
</evidence>
<dbReference type="InterPro" id="IPR036236">
    <property type="entry name" value="Znf_C2H2_sf"/>
</dbReference>
<dbReference type="PROSITE" id="PS50157">
    <property type="entry name" value="ZINC_FINGER_C2H2_2"/>
    <property type="match status" value="8"/>
</dbReference>
<dbReference type="EMBL" id="DS231832">
    <property type="protein sequence ID" value="EDS31803.1"/>
    <property type="molecule type" value="Genomic_DNA"/>
</dbReference>
<dbReference type="PROSITE" id="PS00028">
    <property type="entry name" value="ZINC_FINGER_C2H2_1"/>
    <property type="match status" value="8"/>
</dbReference>
<dbReference type="SMART" id="SM00355">
    <property type="entry name" value="ZnF_C2H2"/>
    <property type="match status" value="8"/>
</dbReference>
<feature type="domain" description="C2H2-type" evidence="14">
    <location>
        <begin position="371"/>
        <end position="394"/>
    </location>
</feature>
<dbReference type="AlphaFoldDB" id="B0W3L7"/>
<keyword evidence="7" id="KW-0805">Transcription regulation</keyword>
<protein>
    <submittedName>
        <fullName evidence="16 17">Uncharacterized protein</fullName>
    </submittedName>
</protein>
<organism>
    <name type="scientific">Culex quinquefasciatus</name>
    <name type="common">Southern house mosquito</name>
    <name type="synonym">Culex pungens</name>
    <dbReference type="NCBI Taxonomy" id="7176"/>
    <lineage>
        <taxon>Eukaryota</taxon>
        <taxon>Metazoa</taxon>
        <taxon>Ecdysozoa</taxon>
        <taxon>Arthropoda</taxon>
        <taxon>Hexapoda</taxon>
        <taxon>Insecta</taxon>
        <taxon>Pterygota</taxon>
        <taxon>Neoptera</taxon>
        <taxon>Endopterygota</taxon>
        <taxon>Diptera</taxon>
        <taxon>Nematocera</taxon>
        <taxon>Culicoidea</taxon>
        <taxon>Culicidae</taxon>
        <taxon>Culicinae</taxon>
        <taxon>Culicini</taxon>
        <taxon>Culex</taxon>
        <taxon>Culex</taxon>
    </lineage>
</organism>
<sequence length="549" mass="63220">MTNSSSQCPDANNDRAVAVTALRMCCRLCLEQVPLSRVQSLYDKHQDYTIRDKITELFQIEFSDTEKLSTVCNDCLEKVETARKIRSFFIEANDRFRRIMLGCEDKKESKEPKKDEDSLVVKSAADTDDGDPEDVKMEPSESAEKIDTIAESEPVPSDQEEEEEHLVMLEEVAEEDSPDMSVSIYDGSDETGSEHKPDGEDEFELHEMEQEEAEDAVEVLSEVFSSEQGCDLEEEEQRSTNEVVELDEVIKRTVSIGAPGDEEFSVVMIEYQCNVCNEVFEDRVSLIRHTNGTHIKEYSKNCRHCLSVFRTDEELKDHDCIVKPRLFKCSKCNRSFQSVKELQDHTKISHRIYEIPITKPQPPARRSNTLNQCSHCPKSFANNRTLVRHVQDVHPETIQTILTCQRCEQQFANEASLQAHMAAHEKNYECRFCGKVCPTSVALAGHENTHTKDQPFQCNECGRNFAQYTSMRRHMKIHFNEKKYSCDLCPKLFRQRSVMLTHRRIHTGEKPFECGVCKKSFRDHSTLAKHRRVHEKDGAKRRKSLIDSN</sequence>
<feature type="domain" description="ZAD" evidence="15">
    <location>
        <begin position="24"/>
        <end position="99"/>
    </location>
</feature>
<evidence type="ECO:0000256" key="2">
    <source>
        <dbReference type="ARBA" id="ARBA00006991"/>
    </source>
</evidence>
<feature type="domain" description="C2H2-type" evidence="14">
    <location>
        <begin position="512"/>
        <end position="539"/>
    </location>
</feature>
<comment type="subcellular location">
    <subcellularLocation>
        <location evidence="1">Nucleus</location>
    </subcellularLocation>
</comment>
<evidence type="ECO:0000256" key="13">
    <source>
        <dbReference type="SAM" id="MobiDB-lite"/>
    </source>
</evidence>
<dbReference type="InParanoid" id="B0W3L7"/>
<gene>
    <name evidence="17" type="primary">6032760</name>
    <name evidence="16" type="ORF">CpipJ_CPIJ001403</name>
</gene>
<dbReference type="GO" id="GO:0006357">
    <property type="term" value="P:regulation of transcription by RNA polymerase II"/>
    <property type="evidence" value="ECO:0007669"/>
    <property type="project" value="TreeGrafter"/>
</dbReference>
<keyword evidence="4" id="KW-0677">Repeat</keyword>
<evidence type="ECO:0000313" key="16">
    <source>
        <dbReference type="EMBL" id="EDS31803.1"/>
    </source>
</evidence>
<reference evidence="17" key="2">
    <citation type="submission" date="2021-02" db="UniProtKB">
        <authorList>
            <consortium name="EnsemblMetazoa"/>
        </authorList>
    </citation>
    <scope>IDENTIFICATION</scope>
    <source>
        <strain evidence="17">JHB</strain>
    </source>
</reference>
<dbReference type="Gene3D" id="3.30.160.60">
    <property type="entry name" value="Classic Zinc Finger"/>
    <property type="match status" value="7"/>
</dbReference>
<keyword evidence="18" id="KW-1185">Reference proteome</keyword>
<dbReference type="GO" id="GO:0005634">
    <property type="term" value="C:nucleus"/>
    <property type="evidence" value="ECO:0007669"/>
    <property type="project" value="UniProtKB-SubCell"/>
</dbReference>
<feature type="compositionally biased region" description="Basic residues" evidence="13">
    <location>
        <begin position="528"/>
        <end position="543"/>
    </location>
</feature>
<keyword evidence="5 11" id="KW-0863">Zinc-finger</keyword>
<feature type="compositionally biased region" description="Basic and acidic residues" evidence="13">
    <location>
        <begin position="133"/>
        <end position="148"/>
    </location>
</feature>
<feature type="region of interest" description="Disordered" evidence="13">
    <location>
        <begin position="528"/>
        <end position="549"/>
    </location>
</feature>
<keyword evidence="6 12" id="KW-0862">Zinc</keyword>
<dbReference type="STRING" id="7176.B0W3L7"/>
<dbReference type="GO" id="GO:0003700">
    <property type="term" value="F:DNA-binding transcription factor activity"/>
    <property type="evidence" value="ECO:0007669"/>
    <property type="project" value="TreeGrafter"/>
</dbReference>
<name>B0W3L7_CULQU</name>
<dbReference type="GO" id="GO:0008270">
    <property type="term" value="F:zinc ion binding"/>
    <property type="evidence" value="ECO:0007669"/>
    <property type="project" value="UniProtKB-UniRule"/>
</dbReference>
<accession>B0W3L7</accession>
<keyword evidence="10" id="KW-0539">Nucleus</keyword>
<feature type="compositionally biased region" description="Basic and acidic residues" evidence="13">
    <location>
        <begin position="106"/>
        <end position="119"/>
    </location>
</feature>
<feature type="region of interest" description="Disordered" evidence="13">
    <location>
        <begin position="106"/>
        <end position="161"/>
    </location>
</feature>
<dbReference type="PANTHER" id="PTHR24390:SF159">
    <property type="entry name" value="GROWTH FACTOR INDEPENDENT 1 TRANSCRIPTIONAL REPRESSOR"/>
    <property type="match status" value="1"/>
</dbReference>
<evidence type="ECO:0000256" key="1">
    <source>
        <dbReference type="ARBA" id="ARBA00004123"/>
    </source>
</evidence>
<dbReference type="Pfam" id="PF13912">
    <property type="entry name" value="zf-C2H2_6"/>
    <property type="match status" value="1"/>
</dbReference>
<evidence type="ECO:0000256" key="6">
    <source>
        <dbReference type="ARBA" id="ARBA00022833"/>
    </source>
</evidence>
<dbReference type="FunFam" id="3.30.160.60:FF:000538">
    <property type="entry name" value="zinc finger protein 853"/>
    <property type="match status" value="1"/>
</dbReference>
<proteinExistence type="inferred from homology"/>
<dbReference type="GO" id="GO:0000978">
    <property type="term" value="F:RNA polymerase II cis-regulatory region sequence-specific DNA binding"/>
    <property type="evidence" value="ECO:0007669"/>
    <property type="project" value="TreeGrafter"/>
</dbReference>
<feature type="domain" description="C2H2-type" evidence="14">
    <location>
        <begin position="402"/>
        <end position="429"/>
    </location>
</feature>
<dbReference type="HOGENOM" id="CLU_496321_0_0_1"/>
<dbReference type="PANTHER" id="PTHR24390">
    <property type="entry name" value="ZINC FINGER PROTEIN"/>
    <property type="match status" value="1"/>
</dbReference>
<comment type="similarity">
    <text evidence="2">Belongs to the krueppel C2H2-type zinc-finger protein family.</text>
</comment>
<dbReference type="Proteomes" id="UP000002320">
    <property type="component" value="Unassembled WGS sequence"/>
</dbReference>
<evidence type="ECO:0000313" key="18">
    <source>
        <dbReference type="Proteomes" id="UP000002320"/>
    </source>
</evidence>
<reference evidence="16" key="1">
    <citation type="submission" date="2007-03" db="EMBL/GenBank/DDBJ databases">
        <title>Annotation of Culex pipiens quinquefasciatus.</title>
        <authorList>
            <consortium name="The Broad Institute Genome Sequencing Platform"/>
            <person name="Atkinson P.W."/>
            <person name="Hemingway J."/>
            <person name="Christensen B.M."/>
            <person name="Higgs S."/>
            <person name="Kodira C."/>
            <person name="Hannick L."/>
            <person name="Megy K."/>
            <person name="O'Leary S."/>
            <person name="Pearson M."/>
            <person name="Haas B.J."/>
            <person name="Mauceli E."/>
            <person name="Wortman J.R."/>
            <person name="Lee N.H."/>
            <person name="Guigo R."/>
            <person name="Stanke M."/>
            <person name="Alvarado L."/>
            <person name="Amedeo P."/>
            <person name="Antoine C.H."/>
            <person name="Arensburger P."/>
            <person name="Bidwell S.L."/>
            <person name="Crawford M."/>
            <person name="Camaro F."/>
            <person name="Devon K."/>
            <person name="Engels R."/>
            <person name="Hammond M."/>
            <person name="Howarth C."/>
            <person name="Koehrsen M."/>
            <person name="Lawson D."/>
            <person name="Montgomery P."/>
            <person name="Nene V."/>
            <person name="Nusbaum C."/>
            <person name="Puiu D."/>
            <person name="Romero-Severson J."/>
            <person name="Severson D.W."/>
            <person name="Shumway M."/>
            <person name="Sisk P."/>
            <person name="Stolte C."/>
            <person name="Zeng Q."/>
            <person name="Eisenstadt E."/>
            <person name="Fraser-Liggett C."/>
            <person name="Strausberg R."/>
            <person name="Galagan J."/>
            <person name="Birren B."/>
            <person name="Collins F.H."/>
        </authorList>
    </citation>
    <scope>NUCLEOTIDE SEQUENCE [LARGE SCALE GENOMIC DNA]</scope>
    <source>
        <strain evidence="16">JHB</strain>
    </source>
</reference>
<feature type="binding site" evidence="12">
    <location>
        <position position="72"/>
    </location>
    <ligand>
        <name>Zn(2+)</name>
        <dbReference type="ChEBI" id="CHEBI:29105"/>
    </ligand>
</feature>
<dbReference type="VEuPathDB" id="VectorBase:CPIJ001403"/>
<evidence type="ECO:0000256" key="4">
    <source>
        <dbReference type="ARBA" id="ARBA00022737"/>
    </source>
</evidence>
<feature type="domain" description="C2H2-type" evidence="14">
    <location>
        <begin position="327"/>
        <end position="350"/>
    </location>
</feature>
<dbReference type="OrthoDB" id="10069766at2759"/>
<evidence type="ECO:0000259" key="14">
    <source>
        <dbReference type="PROSITE" id="PS50157"/>
    </source>
</evidence>
<evidence type="ECO:0000256" key="10">
    <source>
        <dbReference type="ARBA" id="ARBA00023242"/>
    </source>
</evidence>
<dbReference type="VEuPathDB" id="VectorBase:CQUJHB006450"/>
<feature type="domain" description="C2H2-type" evidence="14">
    <location>
        <begin position="484"/>
        <end position="511"/>
    </location>
</feature>
<dbReference type="Pfam" id="PF07776">
    <property type="entry name" value="zf-AD"/>
    <property type="match status" value="1"/>
</dbReference>
<keyword evidence="8" id="KW-0238">DNA-binding</keyword>
<dbReference type="SUPFAM" id="SSF57667">
    <property type="entry name" value="beta-beta-alpha zinc fingers"/>
    <property type="match status" value="4"/>
</dbReference>
<feature type="domain" description="C2H2-type" evidence="14">
    <location>
        <begin position="428"/>
        <end position="455"/>
    </location>
</feature>
<dbReference type="Pfam" id="PF00096">
    <property type="entry name" value="zf-C2H2"/>
    <property type="match status" value="3"/>
</dbReference>
<evidence type="ECO:0000256" key="11">
    <source>
        <dbReference type="PROSITE-ProRule" id="PRU00042"/>
    </source>
</evidence>
<evidence type="ECO:0000256" key="3">
    <source>
        <dbReference type="ARBA" id="ARBA00022723"/>
    </source>
</evidence>
<dbReference type="FunFam" id="3.30.160.60:FF:002343">
    <property type="entry name" value="Zinc finger protein 33A"/>
    <property type="match status" value="1"/>
</dbReference>
<dbReference type="InterPro" id="IPR012934">
    <property type="entry name" value="Znf_AD"/>
</dbReference>
<evidence type="ECO:0000256" key="12">
    <source>
        <dbReference type="PROSITE-ProRule" id="PRU01263"/>
    </source>
</evidence>